<evidence type="ECO:0000256" key="14">
    <source>
        <dbReference type="ARBA" id="ARBA00047594"/>
    </source>
</evidence>
<organism evidence="16">
    <name type="scientific">Mesotoga infera</name>
    <dbReference type="NCBI Taxonomy" id="1236046"/>
    <lineage>
        <taxon>Bacteria</taxon>
        <taxon>Thermotogati</taxon>
        <taxon>Thermotogota</taxon>
        <taxon>Thermotogae</taxon>
        <taxon>Kosmotogales</taxon>
        <taxon>Kosmotogaceae</taxon>
        <taxon>Mesotoga</taxon>
    </lineage>
</organism>
<comment type="function">
    <text evidence="15">Catalyzes the dephosphorylation of undecaprenyl diphosphate (UPP). Confers resistance to bacitracin.</text>
</comment>
<feature type="transmembrane region" description="Helical" evidence="15">
    <location>
        <begin position="184"/>
        <end position="202"/>
    </location>
</feature>
<keyword evidence="9 15" id="KW-1133">Transmembrane helix</keyword>
<accession>A0A7C1GSL9</accession>
<sequence>MSEFASYLLLGVVQGATEFLPVSSSGHLTIFSSFLNVPLDAESKAAFFAVLHLATFGAVLLFTFRDLWAILAGLGRPEKRSSSIRYIGLLFIATIPAVLAGFLLEDEIKSLFSDVAFTSIMLFVTAAALFISDRFKGNRRILDLSFAGALSIGIFQAAAIAPGISRSGLTIFGALLIGMMRSDAVRFSFLLSLPVTLGAGILEISRVSLPLSTVLLASLLAFLMGIVGLWLLKKLVLKRRLRFFGIYCIIVGTIGLIFRGVM</sequence>
<dbReference type="GO" id="GO:0071555">
    <property type="term" value="P:cell wall organization"/>
    <property type="evidence" value="ECO:0007669"/>
    <property type="project" value="UniProtKB-KW"/>
</dbReference>
<dbReference type="GO" id="GO:0008360">
    <property type="term" value="P:regulation of cell shape"/>
    <property type="evidence" value="ECO:0007669"/>
    <property type="project" value="UniProtKB-KW"/>
</dbReference>
<keyword evidence="15" id="KW-0961">Cell wall biogenesis/degradation</keyword>
<dbReference type="GO" id="GO:0046677">
    <property type="term" value="P:response to antibiotic"/>
    <property type="evidence" value="ECO:0007669"/>
    <property type="project" value="UniProtKB-UniRule"/>
</dbReference>
<comment type="miscellaneous">
    <text evidence="15">Bacitracin is thought to be involved in the inhibition of peptidoglycan synthesis by sequestering undecaprenyl diphosphate, thereby reducing the pool of lipid carrier available.</text>
</comment>
<evidence type="ECO:0000256" key="8">
    <source>
        <dbReference type="ARBA" id="ARBA00022801"/>
    </source>
</evidence>
<evidence type="ECO:0000256" key="5">
    <source>
        <dbReference type="ARBA" id="ARBA00022475"/>
    </source>
</evidence>
<evidence type="ECO:0000256" key="15">
    <source>
        <dbReference type="HAMAP-Rule" id="MF_01006"/>
    </source>
</evidence>
<dbReference type="InterPro" id="IPR003824">
    <property type="entry name" value="UppP"/>
</dbReference>
<dbReference type="PANTHER" id="PTHR30622">
    <property type="entry name" value="UNDECAPRENYL-DIPHOSPHATASE"/>
    <property type="match status" value="1"/>
</dbReference>
<keyword evidence="15" id="KW-0133">Cell shape</keyword>
<dbReference type="Proteomes" id="UP000886198">
    <property type="component" value="Unassembled WGS sequence"/>
</dbReference>
<dbReference type="AlphaFoldDB" id="A0A7C1GSL9"/>
<evidence type="ECO:0000256" key="1">
    <source>
        <dbReference type="ARBA" id="ARBA00004651"/>
    </source>
</evidence>
<dbReference type="EC" id="3.6.1.27" evidence="3 15"/>
<name>A0A7C1GSL9_9BACT</name>
<evidence type="ECO:0000256" key="13">
    <source>
        <dbReference type="ARBA" id="ARBA00032932"/>
    </source>
</evidence>
<dbReference type="GO" id="GO:0005886">
    <property type="term" value="C:plasma membrane"/>
    <property type="evidence" value="ECO:0007669"/>
    <property type="project" value="UniProtKB-SubCell"/>
</dbReference>
<comment type="subcellular location">
    <subcellularLocation>
        <location evidence="1 15">Cell membrane</location>
        <topology evidence="1 15">Multi-pass membrane protein</topology>
    </subcellularLocation>
</comment>
<keyword evidence="6" id="KW-0997">Cell inner membrane</keyword>
<evidence type="ECO:0000256" key="10">
    <source>
        <dbReference type="ARBA" id="ARBA00023136"/>
    </source>
</evidence>
<protein>
    <recommendedName>
        <fullName evidence="4 15">Undecaprenyl-diphosphatase</fullName>
        <ecNumber evidence="3 15">3.6.1.27</ecNumber>
    </recommendedName>
    <alternativeName>
        <fullName evidence="13 15">Bacitracin resistance protein</fullName>
    </alternativeName>
    <alternativeName>
        <fullName evidence="12 15">Undecaprenyl pyrophosphate phosphatase</fullName>
    </alternativeName>
</protein>
<evidence type="ECO:0000256" key="11">
    <source>
        <dbReference type="ARBA" id="ARBA00023251"/>
    </source>
</evidence>
<evidence type="ECO:0000256" key="12">
    <source>
        <dbReference type="ARBA" id="ARBA00032707"/>
    </source>
</evidence>
<keyword evidence="11 15" id="KW-0046">Antibiotic resistance</keyword>
<evidence type="ECO:0000256" key="7">
    <source>
        <dbReference type="ARBA" id="ARBA00022692"/>
    </source>
</evidence>
<evidence type="ECO:0000256" key="3">
    <source>
        <dbReference type="ARBA" id="ARBA00012374"/>
    </source>
</evidence>
<reference evidence="16" key="1">
    <citation type="journal article" date="2020" name="mSystems">
        <title>Genome- and Community-Level Interaction Insights into Carbon Utilization and Element Cycling Functions of Hydrothermarchaeota in Hydrothermal Sediment.</title>
        <authorList>
            <person name="Zhou Z."/>
            <person name="Liu Y."/>
            <person name="Xu W."/>
            <person name="Pan J."/>
            <person name="Luo Z.H."/>
            <person name="Li M."/>
        </authorList>
    </citation>
    <scope>NUCLEOTIDE SEQUENCE [LARGE SCALE GENOMIC DNA]</scope>
    <source>
        <strain evidence="16">SpSt-1179</strain>
    </source>
</reference>
<feature type="transmembrane region" description="Helical" evidence="15">
    <location>
        <begin position="110"/>
        <end position="132"/>
    </location>
</feature>
<evidence type="ECO:0000313" key="16">
    <source>
        <dbReference type="EMBL" id="HDP77420.1"/>
    </source>
</evidence>
<comment type="catalytic activity">
    <reaction evidence="14 15">
        <text>di-trans,octa-cis-undecaprenyl diphosphate + H2O = di-trans,octa-cis-undecaprenyl phosphate + phosphate + H(+)</text>
        <dbReference type="Rhea" id="RHEA:28094"/>
        <dbReference type="ChEBI" id="CHEBI:15377"/>
        <dbReference type="ChEBI" id="CHEBI:15378"/>
        <dbReference type="ChEBI" id="CHEBI:43474"/>
        <dbReference type="ChEBI" id="CHEBI:58405"/>
        <dbReference type="ChEBI" id="CHEBI:60392"/>
        <dbReference type="EC" id="3.6.1.27"/>
    </reaction>
</comment>
<evidence type="ECO:0000256" key="4">
    <source>
        <dbReference type="ARBA" id="ARBA00021581"/>
    </source>
</evidence>
<dbReference type="GO" id="GO:0050380">
    <property type="term" value="F:undecaprenyl-diphosphatase activity"/>
    <property type="evidence" value="ECO:0007669"/>
    <property type="project" value="UniProtKB-UniRule"/>
</dbReference>
<gene>
    <name evidence="15" type="primary">uppP</name>
    <name evidence="16" type="ORF">ENN47_04385</name>
</gene>
<evidence type="ECO:0000256" key="9">
    <source>
        <dbReference type="ARBA" id="ARBA00022989"/>
    </source>
</evidence>
<feature type="transmembrane region" description="Helical" evidence="15">
    <location>
        <begin position="84"/>
        <end position="104"/>
    </location>
</feature>
<comment type="similarity">
    <text evidence="2 15">Belongs to the UppP family.</text>
</comment>
<keyword evidence="7 15" id="KW-0812">Transmembrane</keyword>
<dbReference type="HAMAP" id="MF_01006">
    <property type="entry name" value="Undec_diphosphatase"/>
    <property type="match status" value="1"/>
</dbReference>
<keyword evidence="15" id="KW-0573">Peptidoglycan synthesis</keyword>
<keyword evidence="5 15" id="KW-1003">Cell membrane</keyword>
<comment type="caution">
    <text evidence="16">The sequence shown here is derived from an EMBL/GenBank/DDBJ whole genome shotgun (WGS) entry which is preliminary data.</text>
</comment>
<dbReference type="PANTHER" id="PTHR30622:SF4">
    <property type="entry name" value="UNDECAPRENYL-DIPHOSPHATASE"/>
    <property type="match status" value="1"/>
</dbReference>
<feature type="transmembrane region" description="Helical" evidence="15">
    <location>
        <begin position="244"/>
        <end position="261"/>
    </location>
</feature>
<feature type="transmembrane region" description="Helical" evidence="15">
    <location>
        <begin position="45"/>
        <end position="64"/>
    </location>
</feature>
<keyword evidence="10 15" id="KW-0472">Membrane</keyword>
<dbReference type="GO" id="GO:0009252">
    <property type="term" value="P:peptidoglycan biosynthetic process"/>
    <property type="evidence" value="ECO:0007669"/>
    <property type="project" value="UniProtKB-KW"/>
</dbReference>
<evidence type="ECO:0000256" key="2">
    <source>
        <dbReference type="ARBA" id="ARBA00010621"/>
    </source>
</evidence>
<feature type="transmembrane region" description="Helical" evidence="15">
    <location>
        <begin position="214"/>
        <end position="232"/>
    </location>
</feature>
<dbReference type="Pfam" id="PF02673">
    <property type="entry name" value="BacA"/>
    <property type="match status" value="1"/>
</dbReference>
<proteinExistence type="inferred from homology"/>
<keyword evidence="8 15" id="KW-0378">Hydrolase</keyword>
<evidence type="ECO:0000256" key="6">
    <source>
        <dbReference type="ARBA" id="ARBA00022519"/>
    </source>
</evidence>
<dbReference type="EMBL" id="DSBT01000120">
    <property type="protein sequence ID" value="HDP77420.1"/>
    <property type="molecule type" value="Genomic_DNA"/>
</dbReference>